<dbReference type="PROSITE" id="PS50075">
    <property type="entry name" value="CARRIER"/>
    <property type="match status" value="2"/>
</dbReference>
<feature type="domain" description="Carrier" evidence="11">
    <location>
        <begin position="3558"/>
        <end position="3635"/>
    </location>
</feature>
<dbReference type="Gene3D" id="3.40.50.12780">
    <property type="entry name" value="N-terminal domain of ligase-like"/>
    <property type="match status" value="1"/>
</dbReference>
<dbReference type="InterPro" id="IPR020806">
    <property type="entry name" value="PKS_PP-bd"/>
</dbReference>
<feature type="region of interest" description="N-terminal hotdog fold" evidence="9">
    <location>
        <begin position="946"/>
        <end position="1078"/>
    </location>
</feature>
<dbReference type="PROSITE" id="PS00012">
    <property type="entry name" value="PHOSPHOPANTETHEINE"/>
    <property type="match status" value="1"/>
</dbReference>
<sequence length="3992" mass="440525">MSDDLQTGPEPIAIVGSACRFPGDATSPAKLWELLKEPRDVLTEIPDSRFNHRAFYHTDGTHHGTSNVRHSYFLSNDHRLFDAQFFGTKPIEANSIDPQQRLLLETVYEGLESAGIPMESVQGSNTAVYVGLMTNDYADLLGRDIQNFPTYFASGTARSILSNRVSYFFDWHGPSMTIDTACSSSLIAVHQAVVSLRNGETNMAVAAGTNLLLGPEQYVAESKLKMLSPTGRSRMWDKDADGYARGDGIAAVILKTLSAALANGDHIECLIRETGINQDGRTKGITMPNPVAQAALIRSTYRRAGLDLANPRDRPQYFEAHGTGTPAGDPVEAEAISTAFFGPKANYQRASHETPLYVGSIKTVIGHTEGTAGLAAVLKASLALQHAVIPPNLLLNELNPTVRPFYNDLLIASSAVKWPELPRQTIRRASVNSFGFGGANAHAILEAYENNVASALSEAKNTVLTPFNFSASTKSSLIMSLKAYSAYLKVRRNVDLHNLSWTLNSRRSTLPVRLSISASNITDLTARLDNAVESPSEIMLASQTLSIEKPKVLAIFTGQGAQWARMGAELLNSSSLATDCIASLDSSLQSLPEKDRPSWFLRDEILRDASSSRIGEALFSQTLCTAIQVMLVSILRAAGVSFTAVVGHSSGEIAAAYSAGYLSAHDAIRIAYYRGWSLQNFSNLDGTKGAMMAVGTSIEDAKELCEMPSLEGRICVAASNSSASVTLSGDVDAILKAKDIFEDEKKFARLLKVDKAYHSHHMIPCAAPYIEAIQNCGIKTLSRSASGTKWFSSVYVQDIDNVKDSLTDTYWSNNLVNPVMFSQAISFALAATGPFDIALEIGPHPALKGPALQTIQELSGNMLPYSGTLSRGKNDAESFASALGALWVSLGEYVVDFAGIESKLEPDTQRPRLLKGLPAYAWDHDRVYWHESRISSTFRLGSEKFHPLLGVKCPDGTDKELRWRNYLNTREIPWLAHHQVQGQMVFPAAGYVSAATEMALENYGLESIKLIDFEDVIVGQALVLEENSGVEVIFALIVTQNSSNVVTAVFNCYSDANRGSSSMSLHASAKLRICLGEATHDELPARAGGPDCFLELDAQRFYSSVSELGLGYTGPFQSLSGLSRKMDEATGMIAVPTEDGAEAPLAIHPASLDAAIQSLMLAYSFPGDGRLRNLYLPTKIDRIRINPCSCVALAGPGTSLKFYSTVANTRFEELSGDIDIYSVCGRYTVLQLQGLRTTPLTPLTSATDVTMFTELTWAQEKPTGRDINSRDWLNEDVSQSLNLERVAHFYLKELHSSFQQANHLEISWHHKNLLSYASQCVSITASGIHPFAQPEWAHDTKETISEILERHQDSIDIRAITAVGETISSIVRGETDLLDILLKDNMLSQFHSKALGVHSYLAEIARIAGQISNRYPHVNVLEIGAGAGATTEAVIHEMDAAFASYTYTDRADFMVDRARENFEKYHARMAFRVLDIEKDLTEQGYGKDSYDVIIVSLALYATENLEMTLLNVRRLLKPGGFLVLLELTDPNVMRFSLILGGLPGWWRGQEGRTLSPCVSIDTWGDLMTRSGFSGIDACVPHHPDMSIPFSVMVTQAVNDCVTFLRNPLMQNHPSLGIEKLTIIGGKTDRTATIVTDVINAVGRHYKAIGVSASLDDIIPGELPPMGTVLCLAELDEHAFVSMTQIKLRSLQELFTQCKNILWVGYGAQGENPFAHMFTGVQRTLAMEMNHLQIQFLNLHSFDDAKGDLIAMKLLNLQAADIWSQDGRINEILWYTEPQITLQKGKTLIPRFRPSHERNDRYNSSKRLIIRTVDRNDSGVTIRSSENGYEVLEKSPPSSGFVVDQFEIEVTNSLLRSVTITEADRLFLVTGKDTRDGSQVVALSGTLDSRIRVPRSWVIKCGHSDDQAVRSLLSLYDHFVAQSIIRKALPGKTLGVLDAEFSMAAVLTQYATQRGVKLVLFTTKESFCLWPWVHIHPHSTGRDLISKIPDDIALFFNAGGEEHFVSILKEILPIDCSFENEKTLTGDESRFSSLSAMDQVVSQLQTTWTRAHSDQKPVNMQRVGKLGLRDLIQVQQVSVPQSLISWDGLRLPVQVRAATKTVKFAKDRTYWLVGLTGGLGLSLCKWMARQGARYIALSSRNPKIDDNWVRGMAKNGCTVRVFQNDITDRDSVHSTHRQILQAMPPIGGVVQGAMVLQDAMFLDLDVDRYDKVLKPKVNGSILLDELFSEDTLDFMIFFSSMAAITGNPGQVAYNAANMFMASLAAQRRKRGIAGQTINIGAIVGNGYVTRELNKSQQSYLYRVGHSWMAEQDFHEVFAEGVLSCLDRSGSLAPCSGLRIDDDDSKNWVSNPMFQHLVLKSNTLIVRGKKNKARLMAKTRLLESTSHGEVIEILQVPETFIQKLQSALQSDPEKLNLELSPDELGVDSLIAVDLRSWFIKEFGVDIPVLKIFNAASIRDLLAVAASLLPESLIPNAKEDESVESKLSDEHQTYRQRSDGSSLSVQTPEITSSSKGRVEAKSFHLKYFPSFDGESRSRSSSASFTAVDSSSEQNEVSSSSSSLDNETEVTCKRHVEKITPMSFGQSRFWFLKLFVPESTAFNVTPIFELTGRLRVDDFAKAVKAVGQRHEALRTFFFTDGEKQHMQGIWVDSSLSLEHRLVIDKKEVDIAVEQMKTHVFNVAEGEILRVQLLSLAADQHWVIFGFHHINVDGMSFEVIWSEIETAYKGLPFLRNTLQYPEFSQRQRREYEQGVWTEDLKFWREQFADIPSPIPLLPFSLKLARPAVSSFSSHWTHFRLEKSLSDDIEKCSRMFKVSPFHYYLAVWQILLLRFFDVDDICIGLGDGGRTDGDILHSVGLFLNVLPIQFNRRSSQPFGEALRDSKKVAQDAMSHSRVPFDVLLTELNVPRAASYNPLFQVFYNYRKVEESRDFCGCTAKGSLFTSGETSYDIHLDIVDFGNKGIQVYLLVQKDLYAPEHADLLLRSYCNLLREFTQNPATRVSWPSLFPQDDIDAALVAGRGPELREQWPATIVHRVDEISQIYADNLALKEEDGVQLTYSQAQHRIGVIANGLLIKGVGVGTRVGVFQSPGANWICSLLAIMRIGATYIGLDRKAGIERLAMIAAESDLVAVLLDSSTASDSHLLRSPAEMLDICTLSVEATAPNMAIPSHTAIVMYTSGSTGKPKGILLSHSSYSHHIQAFSRSLGLQEGKEIILHQSSYAWDMSLYQIFVSLCTGGTLVIANNTTRGDPVAIASLIASHNVTTTFGTPTEHLAWIRYGRSALRHSKWTTSMCGGEFMTGSVIKEFQSIQKPHLKLINMYGPAEISLACCVGEVPYNAVHPTAHNNSSSLYTLPNYSVYIVNRGLQPVPIGVPGEVVVGGAGVAQGYLDNDKTHERFLWDSYASPFFHSQGWSRIYRTGDRGWLAKDGGLVLLGRIEGDNQIKLGGIRINVEEIEVAILYASGDTITQAVVSPRSTTNHDEVQTYLIAFVVLAETNNAEDATQLLDRLTMNLPLPQYMRPAAMISIPSLPQSTSGKVDRLAVSKLPIPKFESQQTSQETLAPLEEPLRQLWQEAIPRDIVSLYSIQPTSDFFHVGGSSLSLVTLQALVKDRLGVSISLHQLFEASTLQSMAYRLQNIAATEHDVTIDWEEEIEALMASSLTQLEIDNQIPPRGASVVILTGATGFIGKEIIQQLVNDDRVQAIYCLAVRKPLMQLPSTFADQKVHVYHGDLGAPQLGLSDSDAASIFRRGDVIVHNGADVSFMKTYQSLKLTNVASTVELVKLALPRRIPFHFISSASVTRLAGQRSFGETSVASYHPPAIPEDGYVAVKWVGEAYVELVNQRFGLPVWIHRPSSVTGTDAPELDLMSNVMRYCQETKKVPDFASWSGVLDFIAVQSVASQIIDAMHLSGAPVADTNHVHYQNESGEIQVGREEAQSLMETGTDFRFEAVPINEWVDHAEKAGMSNLLGVYLRKVSDGQILFPRLLKGGNGIDRS</sequence>
<dbReference type="InterPro" id="IPR014030">
    <property type="entry name" value="Ketoacyl_synth_N"/>
</dbReference>
<name>A0A9W9SY39_9EURO</name>
<evidence type="ECO:0000256" key="9">
    <source>
        <dbReference type="PROSITE-ProRule" id="PRU01363"/>
    </source>
</evidence>
<dbReference type="Gene3D" id="3.40.50.150">
    <property type="entry name" value="Vaccinia Virus protein VP39"/>
    <property type="match status" value="1"/>
</dbReference>
<dbReference type="Pfam" id="PF23297">
    <property type="entry name" value="ACP_SdgA_C"/>
    <property type="match status" value="1"/>
</dbReference>
<dbReference type="InterPro" id="IPR045851">
    <property type="entry name" value="AMP-bd_C_sf"/>
</dbReference>
<dbReference type="GO" id="GO:1901336">
    <property type="term" value="P:lactone biosynthetic process"/>
    <property type="evidence" value="ECO:0007669"/>
    <property type="project" value="UniProtKB-ARBA"/>
</dbReference>
<gene>
    <name evidence="14" type="ORF">N7498_006808</name>
</gene>
<dbReference type="InterPro" id="IPR042099">
    <property type="entry name" value="ANL_N_sf"/>
</dbReference>
<dbReference type="GO" id="GO:0004315">
    <property type="term" value="F:3-oxoacyl-[acyl-carrier-protein] synthase activity"/>
    <property type="evidence" value="ECO:0007669"/>
    <property type="project" value="InterPro"/>
</dbReference>
<feature type="compositionally biased region" description="Basic and acidic residues" evidence="10">
    <location>
        <begin position="2476"/>
        <end position="2495"/>
    </location>
</feature>
<dbReference type="InterPro" id="IPR020845">
    <property type="entry name" value="AMP-binding_CS"/>
</dbReference>
<reference evidence="14" key="2">
    <citation type="journal article" date="2023" name="IMA Fungus">
        <title>Comparative genomic study of the Penicillium genus elucidates a diverse pangenome and 15 lateral gene transfer events.</title>
        <authorList>
            <person name="Petersen C."/>
            <person name="Sorensen T."/>
            <person name="Nielsen M.R."/>
            <person name="Sondergaard T.E."/>
            <person name="Sorensen J.L."/>
            <person name="Fitzpatrick D.A."/>
            <person name="Frisvad J.C."/>
            <person name="Nielsen K.L."/>
        </authorList>
    </citation>
    <scope>NUCLEOTIDE SEQUENCE</scope>
    <source>
        <strain evidence="14">IBT 15544</strain>
    </source>
</reference>
<dbReference type="InterPro" id="IPR049552">
    <property type="entry name" value="PKS_DH_N"/>
</dbReference>
<dbReference type="InterPro" id="IPR014031">
    <property type="entry name" value="Ketoacyl_synth_C"/>
</dbReference>
<dbReference type="Gene3D" id="3.40.47.10">
    <property type="match status" value="1"/>
</dbReference>
<dbReference type="GO" id="GO:0016874">
    <property type="term" value="F:ligase activity"/>
    <property type="evidence" value="ECO:0007669"/>
    <property type="project" value="UniProtKB-KW"/>
</dbReference>
<dbReference type="Gene3D" id="3.40.50.720">
    <property type="entry name" value="NAD(P)-binding Rossmann-like Domain"/>
    <property type="match status" value="2"/>
</dbReference>
<dbReference type="PROSITE" id="PS52004">
    <property type="entry name" value="KS3_2"/>
    <property type="match status" value="1"/>
</dbReference>
<dbReference type="CDD" id="cd19532">
    <property type="entry name" value="C_PKS-NRPS"/>
    <property type="match status" value="1"/>
</dbReference>
<dbReference type="PROSITE" id="PS00455">
    <property type="entry name" value="AMP_BINDING"/>
    <property type="match status" value="1"/>
</dbReference>
<dbReference type="OrthoDB" id="329835at2759"/>
<dbReference type="InterPro" id="IPR013120">
    <property type="entry name" value="FAR_NAD-bd"/>
</dbReference>
<evidence type="ECO:0000256" key="2">
    <source>
        <dbReference type="ARBA" id="ARBA00022553"/>
    </source>
</evidence>
<dbReference type="FunFam" id="3.40.47.10:FF:000019">
    <property type="entry name" value="Polyketide synthase type I"/>
    <property type="match status" value="1"/>
</dbReference>
<dbReference type="InterPro" id="IPR006162">
    <property type="entry name" value="Ppantetheine_attach_site"/>
</dbReference>
<dbReference type="Pfam" id="PF07993">
    <property type="entry name" value="NAD_binding_4"/>
    <property type="match status" value="1"/>
</dbReference>
<evidence type="ECO:0000313" key="14">
    <source>
        <dbReference type="EMBL" id="KAJ5202145.1"/>
    </source>
</evidence>
<accession>A0A9W9SY39</accession>
<dbReference type="SMART" id="SM00827">
    <property type="entry name" value="PKS_AT"/>
    <property type="match status" value="1"/>
</dbReference>
<dbReference type="InterPro" id="IPR001242">
    <property type="entry name" value="Condensation_dom"/>
</dbReference>
<dbReference type="InterPro" id="IPR020807">
    <property type="entry name" value="PKS_DH"/>
</dbReference>
<dbReference type="SUPFAM" id="SSF53901">
    <property type="entry name" value="Thiolase-like"/>
    <property type="match status" value="1"/>
</dbReference>
<dbReference type="Gene3D" id="1.10.1200.10">
    <property type="entry name" value="ACP-like"/>
    <property type="match status" value="2"/>
</dbReference>
<feature type="compositionally biased region" description="Low complexity" evidence="10">
    <location>
        <begin position="2541"/>
        <end position="2559"/>
    </location>
</feature>
<dbReference type="InterPro" id="IPR057326">
    <property type="entry name" value="KR_dom"/>
</dbReference>
<dbReference type="InterPro" id="IPR001227">
    <property type="entry name" value="Ac_transferase_dom_sf"/>
</dbReference>
<dbReference type="GO" id="GO:0032259">
    <property type="term" value="P:methylation"/>
    <property type="evidence" value="ECO:0007669"/>
    <property type="project" value="UniProtKB-KW"/>
</dbReference>
<dbReference type="InterPro" id="IPR049900">
    <property type="entry name" value="PKS_mFAS_DH"/>
</dbReference>
<evidence type="ECO:0000259" key="12">
    <source>
        <dbReference type="PROSITE" id="PS52004"/>
    </source>
</evidence>
<dbReference type="SMART" id="SM00825">
    <property type="entry name" value="PKS_KS"/>
    <property type="match status" value="1"/>
</dbReference>
<dbReference type="SUPFAM" id="SSF55048">
    <property type="entry name" value="Probable ACP-binding domain of malonyl-CoA ACP transacylase"/>
    <property type="match status" value="1"/>
</dbReference>
<dbReference type="Gene3D" id="3.40.366.10">
    <property type="entry name" value="Malonyl-Coenzyme A Acyl Carrier Protein, domain 2"/>
    <property type="match status" value="1"/>
</dbReference>
<evidence type="ECO:0000256" key="5">
    <source>
        <dbReference type="ARBA" id="ARBA00022679"/>
    </source>
</evidence>
<dbReference type="GO" id="GO:0006633">
    <property type="term" value="P:fatty acid biosynthetic process"/>
    <property type="evidence" value="ECO:0007669"/>
    <property type="project" value="InterPro"/>
</dbReference>
<dbReference type="Pfam" id="PF00501">
    <property type="entry name" value="AMP-binding"/>
    <property type="match status" value="1"/>
</dbReference>
<dbReference type="GO" id="GO:0004312">
    <property type="term" value="F:fatty acid synthase activity"/>
    <property type="evidence" value="ECO:0007669"/>
    <property type="project" value="TreeGrafter"/>
</dbReference>
<dbReference type="SUPFAM" id="SSF47336">
    <property type="entry name" value="ACP-like"/>
    <property type="match status" value="2"/>
</dbReference>
<dbReference type="SUPFAM" id="SSF53335">
    <property type="entry name" value="S-adenosyl-L-methionine-dependent methyltransferases"/>
    <property type="match status" value="1"/>
</dbReference>
<dbReference type="InterPro" id="IPR029063">
    <property type="entry name" value="SAM-dependent_MTases_sf"/>
</dbReference>
<evidence type="ECO:0000256" key="8">
    <source>
        <dbReference type="ARBA" id="ARBA00029443"/>
    </source>
</evidence>
<dbReference type="Pfam" id="PF00109">
    <property type="entry name" value="ketoacyl-synt"/>
    <property type="match status" value="1"/>
</dbReference>
<dbReference type="Pfam" id="PF00668">
    <property type="entry name" value="Condensation"/>
    <property type="match status" value="1"/>
</dbReference>
<protein>
    <submittedName>
        <fullName evidence="14">Uncharacterized protein</fullName>
    </submittedName>
</protein>
<dbReference type="Pfam" id="PF16197">
    <property type="entry name" value="KAsynt_C_assoc"/>
    <property type="match status" value="1"/>
</dbReference>
<dbReference type="InterPro" id="IPR023213">
    <property type="entry name" value="CAT-like_dom_sf"/>
</dbReference>
<dbReference type="Proteomes" id="UP001150904">
    <property type="component" value="Unassembled WGS sequence"/>
</dbReference>
<evidence type="ECO:0000256" key="6">
    <source>
        <dbReference type="ARBA" id="ARBA00022737"/>
    </source>
</evidence>
<dbReference type="InterPro" id="IPR016036">
    <property type="entry name" value="Malonyl_transacylase_ACP-bd"/>
</dbReference>
<keyword evidence="6" id="KW-0677">Repeat</keyword>
<dbReference type="Gene3D" id="3.30.559.10">
    <property type="entry name" value="Chloramphenicol acetyltransferase-like domain"/>
    <property type="match status" value="1"/>
</dbReference>
<dbReference type="Gene3D" id="3.30.300.30">
    <property type="match status" value="1"/>
</dbReference>
<dbReference type="GO" id="GO:0008168">
    <property type="term" value="F:methyltransferase activity"/>
    <property type="evidence" value="ECO:0007669"/>
    <property type="project" value="UniProtKB-KW"/>
</dbReference>
<keyword evidence="4" id="KW-0489">Methyltransferase</keyword>
<keyword evidence="2" id="KW-0597">Phosphoprotein</keyword>
<dbReference type="Pfam" id="PF08242">
    <property type="entry name" value="Methyltransf_12"/>
    <property type="match status" value="1"/>
</dbReference>
<dbReference type="RefSeq" id="XP_058308061.1">
    <property type="nucleotide sequence ID" value="XM_058453870.1"/>
</dbReference>
<dbReference type="CDD" id="cd02440">
    <property type="entry name" value="AdoMet_MTases"/>
    <property type="match status" value="1"/>
</dbReference>
<dbReference type="InterPro" id="IPR020841">
    <property type="entry name" value="PKS_Beta-ketoAc_synthase_dom"/>
</dbReference>
<evidence type="ECO:0000256" key="1">
    <source>
        <dbReference type="ARBA" id="ARBA00022450"/>
    </source>
</evidence>
<comment type="similarity">
    <text evidence="8">In the C-terminal section; belongs to the NRP synthetase family.</text>
</comment>
<dbReference type="InterPro" id="IPR013968">
    <property type="entry name" value="PKS_KR"/>
</dbReference>
<dbReference type="InterPro" id="IPR042104">
    <property type="entry name" value="PKS_dehydratase_sf"/>
</dbReference>
<dbReference type="GeneID" id="83181171"/>
<dbReference type="InterPro" id="IPR036736">
    <property type="entry name" value="ACP-like_sf"/>
</dbReference>
<dbReference type="SUPFAM" id="SSF51735">
    <property type="entry name" value="NAD(P)-binding Rossmann-fold domains"/>
    <property type="match status" value="2"/>
</dbReference>
<comment type="caution">
    <text evidence="14">The sequence shown here is derived from an EMBL/GenBank/DDBJ whole genome shotgun (WGS) entry which is preliminary data.</text>
</comment>
<dbReference type="PROSITE" id="PS00606">
    <property type="entry name" value="KS3_1"/>
    <property type="match status" value="1"/>
</dbReference>
<keyword evidence="1" id="KW-0596">Phosphopantetheine</keyword>
<feature type="domain" description="Ketosynthase family 3 (KS3)" evidence="12">
    <location>
        <begin position="9"/>
        <end position="447"/>
    </location>
</feature>
<evidence type="ECO:0000259" key="11">
    <source>
        <dbReference type="PROSITE" id="PS50075"/>
    </source>
</evidence>
<dbReference type="GO" id="GO:0031177">
    <property type="term" value="F:phosphopantetheine binding"/>
    <property type="evidence" value="ECO:0007669"/>
    <property type="project" value="InterPro"/>
</dbReference>
<dbReference type="InterPro" id="IPR014043">
    <property type="entry name" value="Acyl_transferase_dom"/>
</dbReference>
<dbReference type="CDD" id="cd00833">
    <property type="entry name" value="PKS"/>
    <property type="match status" value="1"/>
</dbReference>
<feature type="region of interest" description="Disordered" evidence="10">
    <location>
        <begin position="2541"/>
        <end position="2562"/>
    </location>
</feature>
<dbReference type="InterPro" id="IPR050091">
    <property type="entry name" value="PKS_NRPS_Biosynth_Enz"/>
</dbReference>
<dbReference type="SUPFAM" id="SSF56801">
    <property type="entry name" value="Acetyl-CoA synthetase-like"/>
    <property type="match status" value="1"/>
</dbReference>
<dbReference type="GO" id="GO:0009403">
    <property type="term" value="P:toxin biosynthetic process"/>
    <property type="evidence" value="ECO:0007669"/>
    <property type="project" value="UniProtKB-ARBA"/>
</dbReference>
<feature type="region of interest" description="C-terminal hotdog fold" evidence="9">
    <location>
        <begin position="1093"/>
        <end position="1246"/>
    </location>
</feature>
<evidence type="ECO:0000256" key="3">
    <source>
        <dbReference type="ARBA" id="ARBA00022598"/>
    </source>
</evidence>
<dbReference type="GO" id="GO:0030639">
    <property type="term" value="P:polyketide biosynthetic process"/>
    <property type="evidence" value="ECO:0007669"/>
    <property type="project" value="UniProtKB-ARBA"/>
</dbReference>
<dbReference type="SUPFAM" id="SSF52777">
    <property type="entry name" value="CoA-dependent acyltransferases"/>
    <property type="match status" value="2"/>
</dbReference>
<feature type="region of interest" description="Disordered" evidence="10">
    <location>
        <begin position="2476"/>
        <end position="2513"/>
    </location>
</feature>
<dbReference type="Pfam" id="PF00698">
    <property type="entry name" value="Acyl_transf_1"/>
    <property type="match status" value="1"/>
</dbReference>
<dbReference type="InterPro" id="IPR049551">
    <property type="entry name" value="PKS_DH_C"/>
</dbReference>
<dbReference type="SUPFAM" id="SSF52151">
    <property type="entry name" value="FabD/lysophospholipase-like"/>
    <property type="match status" value="1"/>
</dbReference>
<dbReference type="Pfam" id="PF21089">
    <property type="entry name" value="PKS_DH_N"/>
    <property type="match status" value="1"/>
</dbReference>
<dbReference type="InterPro" id="IPR000873">
    <property type="entry name" value="AMP-dep_synth/lig_dom"/>
</dbReference>
<dbReference type="Pfam" id="PF00550">
    <property type="entry name" value="PP-binding"/>
    <property type="match status" value="1"/>
</dbReference>
<dbReference type="InterPro" id="IPR036291">
    <property type="entry name" value="NAD(P)-bd_dom_sf"/>
</dbReference>
<dbReference type="Gene3D" id="3.10.129.110">
    <property type="entry name" value="Polyketide synthase dehydratase"/>
    <property type="match status" value="1"/>
</dbReference>
<dbReference type="SMART" id="SM00823">
    <property type="entry name" value="PKS_PP"/>
    <property type="match status" value="1"/>
</dbReference>
<feature type="domain" description="Carrier" evidence="11">
    <location>
        <begin position="2389"/>
        <end position="2466"/>
    </location>
</feature>
<feature type="active site" description="Proton acceptor; for dehydratase activity" evidence="9">
    <location>
        <position position="978"/>
    </location>
</feature>
<reference evidence="14" key="1">
    <citation type="submission" date="2022-12" db="EMBL/GenBank/DDBJ databases">
        <authorList>
            <person name="Petersen C."/>
        </authorList>
    </citation>
    <scope>NUCLEOTIDE SEQUENCE</scope>
    <source>
        <strain evidence="14">IBT 15544</strain>
    </source>
</reference>
<dbReference type="Pfam" id="PF14765">
    <property type="entry name" value="PS-DH"/>
    <property type="match status" value="1"/>
</dbReference>
<dbReference type="InterPro" id="IPR016039">
    <property type="entry name" value="Thiolase-like"/>
</dbReference>
<dbReference type="InterPro" id="IPR013217">
    <property type="entry name" value="Methyltransf_12"/>
</dbReference>
<dbReference type="EMBL" id="JAPQKR010000013">
    <property type="protein sequence ID" value="KAJ5202145.1"/>
    <property type="molecule type" value="Genomic_DNA"/>
</dbReference>
<dbReference type="SMART" id="SM00822">
    <property type="entry name" value="PKS_KR"/>
    <property type="match status" value="1"/>
</dbReference>
<dbReference type="InterPro" id="IPR009081">
    <property type="entry name" value="PP-bd_ACP"/>
</dbReference>
<dbReference type="PANTHER" id="PTHR43775:SF20">
    <property type="entry name" value="HYBRID PKS-NRPS SYNTHETASE APDA"/>
    <property type="match status" value="1"/>
</dbReference>
<dbReference type="InterPro" id="IPR032821">
    <property type="entry name" value="PKS_assoc"/>
</dbReference>
<dbReference type="PANTHER" id="PTHR43775">
    <property type="entry name" value="FATTY ACID SYNTHASE"/>
    <property type="match status" value="1"/>
</dbReference>
<evidence type="ECO:0000259" key="13">
    <source>
        <dbReference type="PROSITE" id="PS52019"/>
    </source>
</evidence>
<keyword evidence="15" id="KW-1185">Reference proteome</keyword>
<proteinExistence type="inferred from homology"/>
<keyword evidence="3" id="KW-0436">Ligase</keyword>
<organism evidence="14 15">
    <name type="scientific">Penicillium cinerascens</name>
    <dbReference type="NCBI Taxonomy" id="70096"/>
    <lineage>
        <taxon>Eukaryota</taxon>
        <taxon>Fungi</taxon>
        <taxon>Dikarya</taxon>
        <taxon>Ascomycota</taxon>
        <taxon>Pezizomycotina</taxon>
        <taxon>Eurotiomycetes</taxon>
        <taxon>Eurotiomycetidae</taxon>
        <taxon>Eurotiales</taxon>
        <taxon>Aspergillaceae</taxon>
        <taxon>Penicillium</taxon>
    </lineage>
</organism>
<dbReference type="SMART" id="SM00826">
    <property type="entry name" value="PKS_DH"/>
    <property type="match status" value="1"/>
</dbReference>
<keyword evidence="7" id="KW-0511">Multifunctional enzyme</keyword>
<dbReference type="Pfam" id="PF08659">
    <property type="entry name" value="KR"/>
    <property type="match status" value="1"/>
</dbReference>
<dbReference type="Gene3D" id="3.30.559.30">
    <property type="entry name" value="Nonribosomal peptide synthetase, condensation domain"/>
    <property type="match status" value="1"/>
</dbReference>
<feature type="compositionally biased region" description="Polar residues" evidence="10">
    <location>
        <begin position="2496"/>
        <end position="2512"/>
    </location>
</feature>
<evidence type="ECO:0000313" key="15">
    <source>
        <dbReference type="Proteomes" id="UP001150904"/>
    </source>
</evidence>
<evidence type="ECO:0000256" key="7">
    <source>
        <dbReference type="ARBA" id="ARBA00023268"/>
    </source>
</evidence>
<dbReference type="Pfam" id="PF02801">
    <property type="entry name" value="Ketoacyl-synt_C"/>
    <property type="match status" value="1"/>
</dbReference>
<keyword evidence="5" id="KW-0808">Transferase</keyword>
<evidence type="ECO:0000256" key="4">
    <source>
        <dbReference type="ARBA" id="ARBA00022603"/>
    </source>
</evidence>
<feature type="active site" description="Proton donor; for dehydratase activity" evidence="9">
    <location>
        <position position="1153"/>
    </location>
</feature>
<dbReference type="InterPro" id="IPR018201">
    <property type="entry name" value="Ketoacyl_synth_AS"/>
</dbReference>
<feature type="domain" description="PKS/mFAS DH" evidence="13">
    <location>
        <begin position="946"/>
        <end position="1246"/>
    </location>
</feature>
<dbReference type="InterPro" id="IPR016035">
    <property type="entry name" value="Acyl_Trfase/lysoPLipase"/>
</dbReference>
<evidence type="ECO:0000256" key="10">
    <source>
        <dbReference type="SAM" id="MobiDB-lite"/>
    </source>
</evidence>
<dbReference type="PROSITE" id="PS52019">
    <property type="entry name" value="PKS_MFAS_DH"/>
    <property type="match status" value="1"/>
</dbReference>